<name>A0ABV6GGA0_9BACI</name>
<feature type="compositionally biased region" description="Low complexity" evidence="1">
    <location>
        <begin position="25"/>
        <end position="43"/>
    </location>
</feature>
<gene>
    <name evidence="2" type="ORF">ACFFIX_14830</name>
</gene>
<feature type="compositionally biased region" description="Low complexity" evidence="1">
    <location>
        <begin position="73"/>
        <end position="114"/>
    </location>
</feature>
<reference evidence="2 3" key="1">
    <citation type="submission" date="2024-09" db="EMBL/GenBank/DDBJ databases">
        <authorList>
            <person name="Sun Q."/>
            <person name="Mori K."/>
        </authorList>
    </citation>
    <scope>NUCLEOTIDE SEQUENCE [LARGE SCALE GENOMIC DNA]</scope>
    <source>
        <strain evidence="2 3">CCM 7228</strain>
    </source>
</reference>
<dbReference type="EMBL" id="JBHLVO010000012">
    <property type="protein sequence ID" value="MFC0272708.1"/>
    <property type="molecule type" value="Genomic_DNA"/>
</dbReference>
<dbReference type="PROSITE" id="PS51257">
    <property type="entry name" value="PROKAR_LIPOPROTEIN"/>
    <property type="match status" value="1"/>
</dbReference>
<sequence>MSKTKNLLTGIVSAAMVTALSGCGQPQYTQQPTSEPSSSSVPESNREECEDLELEDDVWVCDDDDSIYYGQYYSGGKYHSSKSTIKPTSTPKSSSSKTTSTTTTSSVDSSSSSGFGSGTSGGTGG</sequence>
<feature type="compositionally biased region" description="Gly residues" evidence="1">
    <location>
        <begin position="115"/>
        <end position="125"/>
    </location>
</feature>
<comment type="caution">
    <text evidence="2">The sequence shown here is derived from an EMBL/GenBank/DDBJ whole genome shotgun (WGS) entry which is preliminary data.</text>
</comment>
<feature type="region of interest" description="Disordered" evidence="1">
    <location>
        <begin position="73"/>
        <end position="125"/>
    </location>
</feature>
<feature type="region of interest" description="Disordered" evidence="1">
    <location>
        <begin position="24"/>
        <end position="56"/>
    </location>
</feature>
<organism evidence="2 3">
    <name type="scientific">Metabacillus herbersteinensis</name>
    <dbReference type="NCBI Taxonomy" id="283816"/>
    <lineage>
        <taxon>Bacteria</taxon>
        <taxon>Bacillati</taxon>
        <taxon>Bacillota</taxon>
        <taxon>Bacilli</taxon>
        <taxon>Bacillales</taxon>
        <taxon>Bacillaceae</taxon>
        <taxon>Metabacillus</taxon>
    </lineage>
</organism>
<evidence type="ECO:0008006" key="4">
    <source>
        <dbReference type="Google" id="ProtNLM"/>
    </source>
</evidence>
<dbReference type="RefSeq" id="WP_378935300.1">
    <property type="nucleotide sequence ID" value="NZ_JBHLVO010000012.1"/>
</dbReference>
<keyword evidence="3" id="KW-1185">Reference proteome</keyword>
<evidence type="ECO:0000313" key="3">
    <source>
        <dbReference type="Proteomes" id="UP001589854"/>
    </source>
</evidence>
<evidence type="ECO:0000256" key="1">
    <source>
        <dbReference type="SAM" id="MobiDB-lite"/>
    </source>
</evidence>
<dbReference type="Proteomes" id="UP001589854">
    <property type="component" value="Unassembled WGS sequence"/>
</dbReference>
<accession>A0ABV6GGA0</accession>
<proteinExistence type="predicted"/>
<evidence type="ECO:0000313" key="2">
    <source>
        <dbReference type="EMBL" id="MFC0272708.1"/>
    </source>
</evidence>
<protein>
    <recommendedName>
        <fullName evidence="4">Aminotransferase yhxA</fullName>
    </recommendedName>
</protein>